<dbReference type="AlphaFoldDB" id="A0AA40EX36"/>
<keyword evidence="1" id="KW-0812">Transmembrane</keyword>
<dbReference type="Proteomes" id="UP001172155">
    <property type="component" value="Unassembled WGS sequence"/>
</dbReference>
<dbReference type="EMBL" id="JAUKUD010000004">
    <property type="protein sequence ID" value="KAK0747158.1"/>
    <property type="molecule type" value="Genomic_DNA"/>
</dbReference>
<feature type="transmembrane region" description="Helical" evidence="1">
    <location>
        <begin position="82"/>
        <end position="103"/>
    </location>
</feature>
<accession>A0AA40EX36</accession>
<dbReference type="PANTHER" id="PTHR39608">
    <property type="entry name" value="INTEGRAL MEMBRANE PROTEIN (AFU_ORTHOLOGUE AFUA_5G08640)"/>
    <property type="match status" value="1"/>
</dbReference>
<evidence type="ECO:0000313" key="2">
    <source>
        <dbReference type="EMBL" id="KAK0747158.1"/>
    </source>
</evidence>
<evidence type="ECO:0000256" key="1">
    <source>
        <dbReference type="SAM" id="Phobius"/>
    </source>
</evidence>
<keyword evidence="3" id="KW-1185">Reference proteome</keyword>
<comment type="caution">
    <text evidence="2">The sequence shown here is derived from an EMBL/GenBank/DDBJ whole genome shotgun (WGS) entry which is preliminary data.</text>
</comment>
<evidence type="ECO:0008006" key="4">
    <source>
        <dbReference type="Google" id="ProtNLM"/>
    </source>
</evidence>
<feature type="transmembrane region" description="Helical" evidence="1">
    <location>
        <begin position="20"/>
        <end position="40"/>
    </location>
</feature>
<feature type="transmembrane region" description="Helical" evidence="1">
    <location>
        <begin position="52"/>
        <end position="70"/>
    </location>
</feature>
<name>A0AA40EX36_9PEZI</name>
<keyword evidence="1" id="KW-1133">Transmembrane helix</keyword>
<feature type="transmembrane region" description="Helical" evidence="1">
    <location>
        <begin position="139"/>
        <end position="161"/>
    </location>
</feature>
<organism evidence="2 3">
    <name type="scientific">Schizothecium vesticola</name>
    <dbReference type="NCBI Taxonomy" id="314040"/>
    <lineage>
        <taxon>Eukaryota</taxon>
        <taxon>Fungi</taxon>
        <taxon>Dikarya</taxon>
        <taxon>Ascomycota</taxon>
        <taxon>Pezizomycotina</taxon>
        <taxon>Sordariomycetes</taxon>
        <taxon>Sordariomycetidae</taxon>
        <taxon>Sordariales</taxon>
        <taxon>Schizotheciaceae</taxon>
        <taxon>Schizothecium</taxon>
    </lineage>
</organism>
<evidence type="ECO:0000313" key="3">
    <source>
        <dbReference type="Proteomes" id="UP001172155"/>
    </source>
</evidence>
<reference evidence="2" key="1">
    <citation type="submission" date="2023-06" db="EMBL/GenBank/DDBJ databases">
        <title>Genome-scale phylogeny and comparative genomics of the fungal order Sordariales.</title>
        <authorList>
            <consortium name="Lawrence Berkeley National Laboratory"/>
            <person name="Hensen N."/>
            <person name="Bonometti L."/>
            <person name="Westerberg I."/>
            <person name="Brannstrom I.O."/>
            <person name="Guillou S."/>
            <person name="Cros-Aarteil S."/>
            <person name="Calhoun S."/>
            <person name="Haridas S."/>
            <person name="Kuo A."/>
            <person name="Mondo S."/>
            <person name="Pangilinan J."/>
            <person name="Riley R."/>
            <person name="LaButti K."/>
            <person name="Andreopoulos B."/>
            <person name="Lipzen A."/>
            <person name="Chen C."/>
            <person name="Yanf M."/>
            <person name="Daum C."/>
            <person name="Ng V."/>
            <person name="Clum A."/>
            <person name="Steindorff A."/>
            <person name="Ohm R."/>
            <person name="Martin F."/>
            <person name="Silar P."/>
            <person name="Natvig D."/>
            <person name="Lalanne C."/>
            <person name="Gautier V."/>
            <person name="Ament-velasquez S.L."/>
            <person name="Kruys A."/>
            <person name="Hutchinson M.I."/>
            <person name="Powell A.J."/>
            <person name="Barry K."/>
            <person name="Miller A.N."/>
            <person name="Grigoriev I.V."/>
            <person name="Debuchy R."/>
            <person name="Gladieux P."/>
            <person name="Thoren M.H."/>
            <person name="Johannesson H."/>
        </authorList>
    </citation>
    <scope>NUCLEOTIDE SEQUENCE</scope>
    <source>
        <strain evidence="2">SMH3187-1</strain>
    </source>
</reference>
<dbReference type="PANTHER" id="PTHR39608:SF1">
    <property type="entry name" value="INTEGRAL MEMBRANE PROTEIN (AFU_ORTHOLOGUE AFUA_5G08640)"/>
    <property type="match status" value="1"/>
</dbReference>
<proteinExistence type="predicted"/>
<keyword evidence="1" id="KW-0472">Membrane</keyword>
<gene>
    <name evidence="2" type="ORF">B0T18DRAFT_325955</name>
</gene>
<sequence>MSYIETKGTASRALSVFLRLGEVICATIVLGLLGRMFYLVDNAGVTEPNARLVFAAVIAGMSIVAGLVLMPPMAYTFWSFPVDIFFFAAWLTVFCLLETLTGIDTCDSEWYNTYWGYYWGRWYLVSPVGVDGNWTGCSAWRSVLAFSFIACIGFLLSAILVSSTSPPFPERSF</sequence>
<protein>
    <recommendedName>
        <fullName evidence="4">MARVEL domain-containing protein</fullName>
    </recommendedName>
</protein>